<dbReference type="EMBL" id="ML014114">
    <property type="protein sequence ID" value="RKP04082.1"/>
    <property type="molecule type" value="Genomic_DNA"/>
</dbReference>
<evidence type="ECO:0000313" key="2">
    <source>
        <dbReference type="EMBL" id="RKP04082.1"/>
    </source>
</evidence>
<feature type="compositionally biased region" description="Low complexity" evidence="1">
    <location>
        <begin position="198"/>
        <end position="212"/>
    </location>
</feature>
<proteinExistence type="predicted"/>
<reference evidence="3" key="1">
    <citation type="journal article" date="2018" name="Nat. Microbiol.">
        <title>Leveraging single-cell genomics to expand the fungal tree of life.</title>
        <authorList>
            <person name="Ahrendt S.R."/>
            <person name="Quandt C.A."/>
            <person name="Ciobanu D."/>
            <person name="Clum A."/>
            <person name="Salamov A."/>
            <person name="Andreopoulos B."/>
            <person name="Cheng J.F."/>
            <person name="Woyke T."/>
            <person name="Pelin A."/>
            <person name="Henrissat B."/>
            <person name="Reynolds N.K."/>
            <person name="Benny G.L."/>
            <person name="Smith M.E."/>
            <person name="James T.Y."/>
            <person name="Grigoriev I.V."/>
        </authorList>
    </citation>
    <scope>NUCLEOTIDE SEQUENCE [LARGE SCALE GENOMIC DNA]</scope>
    <source>
        <strain evidence="3">ATCC 52028</strain>
    </source>
</reference>
<evidence type="ECO:0000313" key="3">
    <source>
        <dbReference type="Proteomes" id="UP000274922"/>
    </source>
</evidence>
<sequence>MGLALIAVVALAAVLCIVLAFAALGVRMSFMAFKRSGGAAAVTAAAAAATAIPPPGVTIDVANHRISVIRDAAVFRLEEDDDVPLVAPTALYADGRGENTAAVSPDASRLRVQTPRAIAMTSLAEIEGMTPEASASADGSIALPSIDELAAAARPTSFIDRPLSATAAALAAAAAAAAAHGSPEPGCRSADGSDISAASTLHSDSSAGSASSLPRGVRAPPPSLADSVTGAAAAAESTAARSVPATVVGPALLIPPFAGKRAAPAVDAPATSRQDTPRPATRRATAPLRLHRARGATIAPHVGRSTAATRRADPLALVLPAAGGAAATGAEIDVASQANSDTEVGNITTISDDLSYLAACAAPLPNVLRDPQGGVVFVLPSGAENGDGSDAVSINDLWTAEDEQARRASERHLARRQTLPVGGGVDGRTYAAVAAAAARRDVPRIASPDQETSPRQKEGAQRTSQLQQEHAWIARLEALLDVASGSPPRVIGTAGGRSADGARPSTSATATSAQAMCVLDIIDQSYLKLDLDGPSLMDDSALMQAAPADVPKRVPAPVATAGAAATGAAATGDALPAATAAAAAPDASELRRAALLRIIAAHGGAAKSGTLLASAPDTTTVTPNPPAPALGDTGVSLDFDLDFDDRSTVLGTPGAGLFAPLEFDSLFGAFDVAGGKVDAGGGGNRGGGDGGFGALGDLSLGPAAEAPRHTSVDVAAPKAVWAKEMVTSAMARPPSASQLV</sequence>
<protein>
    <submittedName>
        <fullName evidence="2">Uncharacterized protein</fullName>
    </submittedName>
</protein>
<accession>A0A4P9XEX1</accession>
<gene>
    <name evidence="2" type="ORF">CXG81DRAFT_16507</name>
</gene>
<feature type="region of interest" description="Disordered" evidence="1">
    <location>
        <begin position="180"/>
        <end position="230"/>
    </location>
</feature>
<evidence type="ECO:0000256" key="1">
    <source>
        <dbReference type="SAM" id="MobiDB-lite"/>
    </source>
</evidence>
<feature type="region of interest" description="Disordered" evidence="1">
    <location>
        <begin position="441"/>
        <end position="468"/>
    </location>
</feature>
<feature type="region of interest" description="Disordered" evidence="1">
    <location>
        <begin position="263"/>
        <end position="285"/>
    </location>
</feature>
<name>A0A4P9XEX1_9FUNG</name>
<organism evidence="2 3">
    <name type="scientific">Caulochytrium protostelioides</name>
    <dbReference type="NCBI Taxonomy" id="1555241"/>
    <lineage>
        <taxon>Eukaryota</taxon>
        <taxon>Fungi</taxon>
        <taxon>Fungi incertae sedis</taxon>
        <taxon>Chytridiomycota</taxon>
        <taxon>Chytridiomycota incertae sedis</taxon>
        <taxon>Chytridiomycetes</taxon>
        <taxon>Caulochytriales</taxon>
        <taxon>Caulochytriaceae</taxon>
        <taxon>Caulochytrium</taxon>
    </lineage>
</organism>
<dbReference type="Proteomes" id="UP000274922">
    <property type="component" value="Unassembled WGS sequence"/>
</dbReference>
<dbReference type="AlphaFoldDB" id="A0A4P9XEX1"/>
<keyword evidence="3" id="KW-1185">Reference proteome</keyword>